<keyword evidence="1 2" id="KW-0175">Coiled coil</keyword>
<dbReference type="Proteomes" id="UP000678499">
    <property type="component" value="Unassembled WGS sequence"/>
</dbReference>
<protein>
    <recommendedName>
        <fullName evidence="3">ODAD1 central coiled coil region domain-containing protein</fullName>
    </recommendedName>
</protein>
<dbReference type="EMBL" id="OA883576">
    <property type="protein sequence ID" value="CAD7279200.1"/>
    <property type="molecule type" value="Genomic_DNA"/>
</dbReference>
<dbReference type="InterPro" id="IPR051876">
    <property type="entry name" value="ODA-DC/CCD"/>
</dbReference>
<feature type="coiled-coil region" evidence="2">
    <location>
        <begin position="37"/>
        <end position="149"/>
    </location>
</feature>
<sequence>MEDLEAVRDLDPVEVQRRFRVMEDDRKAYIDSTSNSIRLQRSILTRLEDEKKTLELQLETCSSLEVNKKIHEQLTKLSVLLEQYDGYLEAIQKAELQIEKLIQNNGVVESEIRNVEASIGGESTNRKKRTDLRKRVAALEDRVEHATRQLNGQLSSNGKLRKEIEELMRDREAHCKMTKRLTEKFARGSKQLQNIVNQVSQIYDQRDEIESRLKTLKQLETEEAQSSAAEIQHLRRILTEQTRLEKFLMQKSAPRIAPSHLHRTPSPAVPFFAATAVTTMKHEARQQDSTITDDQKWAAGRRVSYSDLTSCGKMLYELVSLVTGSEEASAAVGQDPMSDADHLVSWFDAIVEVKQEISELRNRGNLAQTDRKEERVAMEERVMKAKVETEEIWQEFECTETLFSDILWKIEALFAIADSFGLPLIELLGGQTKVSAANAMVYLSVIEKRVVELLEAKRMLTGASPSPHIEPSFVEEHNFSVGGKFKDDVGKGKCFAPEIREEEPLMGGMDAINDVSRRTSTVSMPLPTNREEVVNLICRSVSPAASDVVIPRSRSRTSTTKM</sequence>
<accession>A0A7R9BRM7</accession>
<dbReference type="OrthoDB" id="6766775at2759"/>
<evidence type="ECO:0000256" key="1">
    <source>
        <dbReference type="ARBA" id="ARBA00023054"/>
    </source>
</evidence>
<dbReference type="Pfam" id="PF21773">
    <property type="entry name" value="ODAD1_CC"/>
    <property type="match status" value="1"/>
</dbReference>
<evidence type="ECO:0000259" key="3">
    <source>
        <dbReference type="Pfam" id="PF21773"/>
    </source>
</evidence>
<gene>
    <name evidence="4" type="ORF">NMOB1V02_LOCUS6878</name>
</gene>
<evidence type="ECO:0000313" key="4">
    <source>
        <dbReference type="EMBL" id="CAD7279200.1"/>
    </source>
</evidence>
<keyword evidence="5" id="KW-1185">Reference proteome</keyword>
<dbReference type="PANTHER" id="PTHR21694:SF18">
    <property type="entry name" value="COILED-COIL DOMAIN-CONTAINING PROTEIN 63"/>
    <property type="match status" value="1"/>
</dbReference>
<evidence type="ECO:0000256" key="2">
    <source>
        <dbReference type="SAM" id="Coils"/>
    </source>
</evidence>
<dbReference type="EMBL" id="CAJPEX010001539">
    <property type="protein sequence ID" value="CAG0919352.1"/>
    <property type="molecule type" value="Genomic_DNA"/>
</dbReference>
<reference evidence="4" key="1">
    <citation type="submission" date="2020-11" db="EMBL/GenBank/DDBJ databases">
        <authorList>
            <person name="Tran Van P."/>
        </authorList>
    </citation>
    <scope>NUCLEOTIDE SEQUENCE</scope>
</reference>
<dbReference type="AlphaFoldDB" id="A0A7R9BRM7"/>
<proteinExistence type="predicted"/>
<dbReference type="InterPro" id="IPR049258">
    <property type="entry name" value="ODAD1_CC"/>
</dbReference>
<evidence type="ECO:0000313" key="5">
    <source>
        <dbReference type="Proteomes" id="UP000678499"/>
    </source>
</evidence>
<name>A0A7R9BRM7_9CRUS</name>
<dbReference type="PANTHER" id="PTHR21694">
    <property type="entry name" value="COILED-COIL DOMAIN-CONTAINING PROTEIN 63"/>
    <property type="match status" value="1"/>
</dbReference>
<organism evidence="4">
    <name type="scientific">Notodromas monacha</name>
    <dbReference type="NCBI Taxonomy" id="399045"/>
    <lineage>
        <taxon>Eukaryota</taxon>
        <taxon>Metazoa</taxon>
        <taxon>Ecdysozoa</taxon>
        <taxon>Arthropoda</taxon>
        <taxon>Crustacea</taxon>
        <taxon>Oligostraca</taxon>
        <taxon>Ostracoda</taxon>
        <taxon>Podocopa</taxon>
        <taxon>Podocopida</taxon>
        <taxon>Cypridocopina</taxon>
        <taxon>Cypridoidea</taxon>
        <taxon>Cyprididae</taxon>
        <taxon>Notodromas</taxon>
    </lineage>
</organism>
<feature type="domain" description="ODAD1 central coiled coil region" evidence="3">
    <location>
        <begin position="133"/>
        <end position="256"/>
    </location>
</feature>